<dbReference type="PANTHER" id="PTHR36124:SF1">
    <property type="entry name" value="ER-BOUND OXYGENASE MPAB_MPAB'_RUBBER OXYGENASE CATALYTIC DOMAIN-CONTAINING PROTEIN"/>
    <property type="match status" value="1"/>
</dbReference>
<protein>
    <submittedName>
        <fullName evidence="1">Uncharacterized protein</fullName>
    </submittedName>
</protein>
<dbReference type="PANTHER" id="PTHR36124">
    <property type="match status" value="1"/>
</dbReference>
<dbReference type="InterPro" id="IPR046366">
    <property type="entry name" value="MPAB"/>
</dbReference>
<sequence length="502" mass="57446">MIRNLLNSLISPENNTRPTVLVVPSFIHAPSLGLDQVFSNKGSNGICPISGSVLVPETVLSPYTLATRSMCLILITFIISYLLYVRKRRYQGINELLAKYPDPTLPLRDISVAREVWGRTFEHDFPFTMEWSFMMSIFKIGSTPSVSKILVSTKQSVTEGPRRGEETALLLQEVHEIYSRRKARTMLVEKRNPVTGEVSEVLRTPSMPLTDLEMEQERVEQAKDEQRADRALERINFIHSHYNIQQNDYLYNLSLFVIEPWRWVDRYEFRKMTDLEKNVCIAFSWLDETPAILLASDSAVWTKTGRGMGIQNIPESFDEFVRWSDDYAQKHMVYAPSNKVIGLATLELIICLLPNFTYPLLRKMVISQLDPSVRAASGFQEPPKWATMFTRSIVVLRKWIIRYLHLPTDVPYVHTALRGVSARRSGRVDHDEEDSPEDIQKPMMKRCPISGSKEGVCIDGELFISRFDKAYPLYPLGYKIEDLGPIRFLGKGLPTCPAMQSA</sequence>
<accession>A0A9P6FVB5</accession>
<reference evidence="1" key="1">
    <citation type="journal article" date="2020" name="Fungal Divers.">
        <title>Resolving the Mortierellaceae phylogeny through synthesis of multi-gene phylogenetics and phylogenomics.</title>
        <authorList>
            <person name="Vandepol N."/>
            <person name="Liber J."/>
            <person name="Desiro A."/>
            <person name="Na H."/>
            <person name="Kennedy M."/>
            <person name="Barry K."/>
            <person name="Grigoriev I.V."/>
            <person name="Miller A.N."/>
            <person name="O'Donnell K."/>
            <person name="Stajich J.E."/>
            <person name="Bonito G."/>
        </authorList>
    </citation>
    <scope>NUCLEOTIDE SEQUENCE</scope>
    <source>
        <strain evidence="1">KOD1015</strain>
    </source>
</reference>
<gene>
    <name evidence="1" type="ORF">BGW38_000673</name>
</gene>
<dbReference type="GO" id="GO:0016491">
    <property type="term" value="F:oxidoreductase activity"/>
    <property type="evidence" value="ECO:0007669"/>
    <property type="project" value="InterPro"/>
</dbReference>
<evidence type="ECO:0000313" key="2">
    <source>
        <dbReference type="Proteomes" id="UP000780801"/>
    </source>
</evidence>
<dbReference type="Proteomes" id="UP000780801">
    <property type="component" value="Unassembled WGS sequence"/>
</dbReference>
<dbReference type="EMBL" id="JAABOA010001195">
    <property type="protein sequence ID" value="KAF9582079.1"/>
    <property type="molecule type" value="Genomic_DNA"/>
</dbReference>
<dbReference type="AlphaFoldDB" id="A0A9P6FVB5"/>
<comment type="caution">
    <text evidence="1">The sequence shown here is derived from an EMBL/GenBank/DDBJ whole genome shotgun (WGS) entry which is preliminary data.</text>
</comment>
<name>A0A9P6FVB5_9FUNG</name>
<evidence type="ECO:0000313" key="1">
    <source>
        <dbReference type="EMBL" id="KAF9582079.1"/>
    </source>
</evidence>
<proteinExistence type="predicted"/>
<organism evidence="1 2">
    <name type="scientific">Lunasporangiospora selenospora</name>
    <dbReference type="NCBI Taxonomy" id="979761"/>
    <lineage>
        <taxon>Eukaryota</taxon>
        <taxon>Fungi</taxon>
        <taxon>Fungi incertae sedis</taxon>
        <taxon>Mucoromycota</taxon>
        <taxon>Mortierellomycotina</taxon>
        <taxon>Mortierellomycetes</taxon>
        <taxon>Mortierellales</taxon>
        <taxon>Mortierellaceae</taxon>
        <taxon>Lunasporangiospora</taxon>
    </lineage>
</organism>
<dbReference type="OrthoDB" id="545169at2759"/>
<keyword evidence="2" id="KW-1185">Reference proteome</keyword>